<proteinExistence type="predicted"/>
<sequence>MNRFAESEYGTEIHRQSLDAAIPPPDILADEYDSDVTDMIVDIPTAADTVAITSAASSAVASPVIDPQPGLPLPSFDLADTARHESLGAMCDQFGAKVTSERLLAVVKPFTFISLDVVLASYYDMYGRQLISGRFSPRLLIKTLAKLDGFRLWTPRLSEEHSARPVDLDFLQRCELELETFRDDILGRLGLTEDRTAVVLSPVLCYTLVILCGTRVDRMTGSILEQMFTMTTEVLLQTLWVTTESGPKQVAENELCDMVKAWVKGIGEFIARNGIDSSLDMARHCTYEYARRCGADGYDSAGNVAASLLENNELFSQLFLGLHKADLKALYKVLPLLMGSDTST</sequence>
<gene>
    <name evidence="1" type="ORF">H4S07_000541</name>
</gene>
<reference evidence="1" key="1">
    <citation type="submission" date="2022-07" db="EMBL/GenBank/DDBJ databases">
        <title>Phylogenomic reconstructions and comparative analyses of Kickxellomycotina fungi.</title>
        <authorList>
            <person name="Reynolds N.K."/>
            <person name="Stajich J.E."/>
            <person name="Barry K."/>
            <person name="Grigoriev I.V."/>
            <person name="Crous P."/>
            <person name="Smith M.E."/>
        </authorList>
    </citation>
    <scope>NUCLEOTIDE SEQUENCE</scope>
    <source>
        <strain evidence="1">CBS 102833</strain>
    </source>
</reference>
<evidence type="ECO:0000313" key="2">
    <source>
        <dbReference type="Proteomes" id="UP001140096"/>
    </source>
</evidence>
<comment type="caution">
    <text evidence="1">The sequence shown here is derived from an EMBL/GenBank/DDBJ whole genome shotgun (WGS) entry which is preliminary data.</text>
</comment>
<keyword evidence="2" id="KW-1185">Reference proteome</keyword>
<organism evidence="1 2">
    <name type="scientific">Coemansia furcata</name>
    <dbReference type="NCBI Taxonomy" id="417177"/>
    <lineage>
        <taxon>Eukaryota</taxon>
        <taxon>Fungi</taxon>
        <taxon>Fungi incertae sedis</taxon>
        <taxon>Zoopagomycota</taxon>
        <taxon>Kickxellomycotina</taxon>
        <taxon>Kickxellomycetes</taxon>
        <taxon>Kickxellales</taxon>
        <taxon>Kickxellaceae</taxon>
        <taxon>Coemansia</taxon>
    </lineage>
</organism>
<protein>
    <submittedName>
        <fullName evidence="1">Uncharacterized protein</fullName>
    </submittedName>
</protein>
<evidence type="ECO:0000313" key="1">
    <source>
        <dbReference type="EMBL" id="KAJ2813613.1"/>
    </source>
</evidence>
<accession>A0ACC1LQF0</accession>
<dbReference type="EMBL" id="JANBUP010000037">
    <property type="protein sequence ID" value="KAJ2813613.1"/>
    <property type="molecule type" value="Genomic_DNA"/>
</dbReference>
<name>A0ACC1LQF0_9FUNG</name>
<dbReference type="Proteomes" id="UP001140096">
    <property type="component" value="Unassembled WGS sequence"/>
</dbReference>